<reference evidence="2" key="1">
    <citation type="journal article" date="2020" name="Nat. Commun.">
        <title>Large-scale genome sequencing of mycorrhizal fungi provides insights into the early evolution of symbiotic traits.</title>
        <authorList>
            <person name="Miyauchi S."/>
            <person name="Kiss E."/>
            <person name="Kuo A."/>
            <person name="Drula E."/>
            <person name="Kohler A."/>
            <person name="Sanchez-Garcia M."/>
            <person name="Morin E."/>
            <person name="Andreopoulos B."/>
            <person name="Barry K.W."/>
            <person name="Bonito G."/>
            <person name="Buee M."/>
            <person name="Carver A."/>
            <person name="Chen C."/>
            <person name="Cichocki N."/>
            <person name="Clum A."/>
            <person name="Culley D."/>
            <person name="Crous P.W."/>
            <person name="Fauchery L."/>
            <person name="Girlanda M."/>
            <person name="Hayes R.D."/>
            <person name="Keri Z."/>
            <person name="LaButti K."/>
            <person name="Lipzen A."/>
            <person name="Lombard V."/>
            <person name="Magnuson J."/>
            <person name="Maillard F."/>
            <person name="Murat C."/>
            <person name="Nolan M."/>
            <person name="Ohm R.A."/>
            <person name="Pangilinan J."/>
            <person name="Pereira M.F."/>
            <person name="Perotto S."/>
            <person name="Peter M."/>
            <person name="Pfister S."/>
            <person name="Riley R."/>
            <person name="Sitrit Y."/>
            <person name="Stielow J.B."/>
            <person name="Szollosi G."/>
            <person name="Zifcakova L."/>
            <person name="Stursova M."/>
            <person name="Spatafora J.W."/>
            <person name="Tedersoo L."/>
            <person name="Vaario L.M."/>
            <person name="Yamada A."/>
            <person name="Yan M."/>
            <person name="Wang P."/>
            <person name="Xu J."/>
            <person name="Bruns T."/>
            <person name="Baldrian P."/>
            <person name="Vilgalys R."/>
            <person name="Dunand C."/>
            <person name="Henrissat B."/>
            <person name="Grigoriev I.V."/>
            <person name="Hibbett D."/>
            <person name="Nagy L.G."/>
            <person name="Martin F.M."/>
        </authorList>
    </citation>
    <scope>NUCLEOTIDE SEQUENCE</scope>
    <source>
        <strain evidence="2">UP504</strain>
    </source>
</reference>
<evidence type="ECO:0000313" key="2">
    <source>
        <dbReference type="EMBL" id="KAF9507284.1"/>
    </source>
</evidence>
<feature type="compositionally biased region" description="Basic and acidic residues" evidence="1">
    <location>
        <begin position="483"/>
        <end position="507"/>
    </location>
</feature>
<name>A0A9P6AL03_9AGAM</name>
<feature type="region of interest" description="Disordered" evidence="1">
    <location>
        <begin position="396"/>
        <end position="575"/>
    </location>
</feature>
<evidence type="ECO:0000313" key="3">
    <source>
        <dbReference type="Proteomes" id="UP000886523"/>
    </source>
</evidence>
<protein>
    <submittedName>
        <fullName evidence="2">Uncharacterized protein</fullName>
    </submittedName>
</protein>
<sequence length="651" mass="71546">MNFYMNFMEKSYGQCWNTNILILGLSSKELSTLYKLEKAQVTKKGKECLEEWFRQNLHKLEEIEGASLWNSMSASSHSKMMAKNCTDMSEKSRVILQNFQYELFGFIMNREVLDGQATANAYIFSSSKATTRILDKHIWSNMELRKKLQLDLMYANFHSSLFMADNHMAAETSKRPLGMMTSPPRLRCGKNIARHLPPTSKTQQAGLNEVRAAVSTKMMHRLRSVLNNRAPKSNCLGASHGTTSANFIYMNHPSFYNTQLAIHCAVLMGRRDELKTGAASLTEPHSLDSSMKKRTPMRGSSSLILAFNEDCKSPDFRNVMLISDEKGHQLCESVTARNGKVTRPPKPSVMRKGALDLVGAGGRDVGGMSGAHCARWDLWAKQRFLFPEVNRLSHDNDHVDDSEDDDRPQKVCAAKAHSATKVRTSTKVRIATKVPLNKMKDARSTKSRYRSASEDRANDSSDDDKYDNGNDSEAQPIHSKRGSIKEHVSRRNSDRRASKIKGKELKGKGGITRKGGYYQEGRGVLPEGGGYYQEGGETGGGRRRGAQKEGGDRGRGGDQRREGGVTSRGGDITRRGVYQKEGVLPGRGAVTNKGRVPAGGGEVLPGREAGVLAIGGGYYQEGKGGVTQEGGVVLPGSGRGCTNKGTGLYSA</sequence>
<gene>
    <name evidence="2" type="ORF">BS47DRAFT_1366745</name>
</gene>
<comment type="caution">
    <text evidence="2">The sequence shown here is derived from an EMBL/GenBank/DDBJ whole genome shotgun (WGS) entry which is preliminary data.</text>
</comment>
<organism evidence="2 3">
    <name type="scientific">Hydnum rufescens UP504</name>
    <dbReference type="NCBI Taxonomy" id="1448309"/>
    <lineage>
        <taxon>Eukaryota</taxon>
        <taxon>Fungi</taxon>
        <taxon>Dikarya</taxon>
        <taxon>Basidiomycota</taxon>
        <taxon>Agaricomycotina</taxon>
        <taxon>Agaricomycetes</taxon>
        <taxon>Cantharellales</taxon>
        <taxon>Hydnaceae</taxon>
        <taxon>Hydnum</taxon>
    </lineage>
</organism>
<keyword evidence="3" id="KW-1185">Reference proteome</keyword>
<feature type="compositionally biased region" description="Basic and acidic residues" evidence="1">
    <location>
        <begin position="546"/>
        <end position="563"/>
    </location>
</feature>
<feature type="compositionally biased region" description="Gly residues" evidence="1">
    <location>
        <begin position="526"/>
        <end position="539"/>
    </location>
</feature>
<evidence type="ECO:0000256" key="1">
    <source>
        <dbReference type="SAM" id="MobiDB-lite"/>
    </source>
</evidence>
<dbReference type="EMBL" id="MU129085">
    <property type="protein sequence ID" value="KAF9507284.1"/>
    <property type="molecule type" value="Genomic_DNA"/>
</dbReference>
<dbReference type="Proteomes" id="UP000886523">
    <property type="component" value="Unassembled WGS sequence"/>
</dbReference>
<dbReference type="AlphaFoldDB" id="A0A9P6AL03"/>
<proteinExistence type="predicted"/>
<accession>A0A9P6AL03</accession>